<keyword evidence="11" id="KW-1185">Reference proteome</keyword>
<dbReference type="AlphaFoldDB" id="A0A3D8RSZ2"/>
<evidence type="ECO:0000313" key="10">
    <source>
        <dbReference type="EMBL" id="RDW77212.1"/>
    </source>
</evidence>
<dbReference type="InterPro" id="IPR004853">
    <property type="entry name" value="Sugar_P_trans_dom"/>
</dbReference>
<evidence type="ECO:0000256" key="3">
    <source>
        <dbReference type="ARBA" id="ARBA00010425"/>
    </source>
</evidence>
<feature type="domain" description="Sugar phosphate transporter" evidence="9">
    <location>
        <begin position="16"/>
        <end position="307"/>
    </location>
</feature>
<evidence type="ECO:0000256" key="7">
    <source>
        <dbReference type="ARBA" id="ARBA00023136"/>
    </source>
</evidence>
<evidence type="ECO:0000313" key="11">
    <source>
        <dbReference type="Proteomes" id="UP000256645"/>
    </source>
</evidence>
<evidence type="ECO:0000256" key="6">
    <source>
        <dbReference type="ARBA" id="ARBA00022989"/>
    </source>
</evidence>
<feature type="transmembrane region" description="Helical" evidence="8">
    <location>
        <begin position="264"/>
        <end position="284"/>
    </location>
</feature>
<feature type="transmembrane region" description="Helical" evidence="8">
    <location>
        <begin position="99"/>
        <end position="122"/>
    </location>
</feature>
<evidence type="ECO:0000256" key="4">
    <source>
        <dbReference type="ARBA" id="ARBA00011182"/>
    </source>
</evidence>
<accession>A0A3D8RSZ2</accession>
<comment type="similarity">
    <text evidence="3">Belongs to the TPT transporter family. SLC35D subfamily.</text>
</comment>
<evidence type="ECO:0000256" key="5">
    <source>
        <dbReference type="ARBA" id="ARBA00022692"/>
    </source>
</evidence>
<dbReference type="Proteomes" id="UP000256645">
    <property type="component" value="Unassembled WGS sequence"/>
</dbReference>
<organism evidence="10 11">
    <name type="scientific">Coleophoma cylindrospora</name>
    <dbReference type="NCBI Taxonomy" id="1849047"/>
    <lineage>
        <taxon>Eukaryota</taxon>
        <taxon>Fungi</taxon>
        <taxon>Dikarya</taxon>
        <taxon>Ascomycota</taxon>
        <taxon>Pezizomycotina</taxon>
        <taxon>Leotiomycetes</taxon>
        <taxon>Helotiales</taxon>
        <taxon>Dermateaceae</taxon>
        <taxon>Coleophoma</taxon>
    </lineage>
</organism>
<feature type="transmembrane region" description="Helical" evidence="8">
    <location>
        <begin position="72"/>
        <end position="93"/>
    </location>
</feature>
<evidence type="ECO:0000259" key="9">
    <source>
        <dbReference type="Pfam" id="PF03151"/>
    </source>
</evidence>
<comment type="caution">
    <text evidence="10">The sequence shown here is derived from an EMBL/GenBank/DDBJ whole genome shotgun (WGS) entry which is preliminary data.</text>
</comment>
<comment type="subunit">
    <text evidence="4">Homooligomer.</text>
</comment>
<evidence type="ECO:0000256" key="8">
    <source>
        <dbReference type="SAM" id="Phobius"/>
    </source>
</evidence>
<keyword evidence="6 8" id="KW-1133">Transmembrane helix</keyword>
<dbReference type="OrthoDB" id="10261634at2759"/>
<proteinExistence type="inferred from homology"/>
<name>A0A3D8RSZ2_9HELO</name>
<keyword evidence="5 8" id="KW-0812">Transmembrane</keyword>
<gene>
    <name evidence="10" type="ORF">BP6252_05265</name>
</gene>
<reference evidence="10 11" key="1">
    <citation type="journal article" date="2018" name="IMA Fungus">
        <title>IMA Genome-F 9: Draft genome sequence of Annulohypoxylon stygium, Aspergillus mulundensis, Berkeleyomyces basicola (syn. Thielaviopsis basicola), Ceratocystis smalleyi, two Cercospora beticola strains, Coleophoma cylindrospora, Fusarium fracticaudum, Phialophora cf. hyalina, and Morchella septimelata.</title>
        <authorList>
            <person name="Wingfield B.D."/>
            <person name="Bills G.F."/>
            <person name="Dong Y."/>
            <person name="Huang W."/>
            <person name="Nel W.J."/>
            <person name="Swalarsk-Parry B.S."/>
            <person name="Vaghefi N."/>
            <person name="Wilken P.M."/>
            <person name="An Z."/>
            <person name="de Beer Z.W."/>
            <person name="De Vos L."/>
            <person name="Chen L."/>
            <person name="Duong T.A."/>
            <person name="Gao Y."/>
            <person name="Hammerbacher A."/>
            <person name="Kikkert J.R."/>
            <person name="Li Y."/>
            <person name="Li H."/>
            <person name="Li K."/>
            <person name="Li Q."/>
            <person name="Liu X."/>
            <person name="Ma X."/>
            <person name="Naidoo K."/>
            <person name="Pethybridge S.J."/>
            <person name="Sun J."/>
            <person name="Steenkamp E.T."/>
            <person name="van der Nest M.A."/>
            <person name="van Wyk S."/>
            <person name="Wingfield M.J."/>
            <person name="Xiong C."/>
            <person name="Yue Q."/>
            <person name="Zhang X."/>
        </authorList>
    </citation>
    <scope>NUCLEOTIDE SEQUENCE [LARGE SCALE GENOMIC DNA]</scope>
    <source>
        <strain evidence="10 11">BP6252</strain>
    </source>
</reference>
<feature type="transmembrane region" description="Helical" evidence="8">
    <location>
        <begin position="233"/>
        <end position="252"/>
    </location>
</feature>
<comment type="subcellular location">
    <subcellularLocation>
        <location evidence="2">Endoplasmic reticulum membrane</location>
        <topology evidence="2">Multi-pass membrane protein</topology>
    </subcellularLocation>
</comment>
<feature type="transmembrane region" description="Helical" evidence="8">
    <location>
        <begin position="194"/>
        <end position="213"/>
    </location>
</feature>
<feature type="transmembrane region" description="Helical" evidence="8">
    <location>
        <begin position="157"/>
        <end position="174"/>
    </location>
</feature>
<feature type="transmembrane region" description="Helical" evidence="8">
    <location>
        <begin position="134"/>
        <end position="151"/>
    </location>
</feature>
<sequence length="360" mass="39838">MAAPGSGLEKLSGFIAILIWIVLSSVVILFNKWILTRFPFSITLTTWHMLCATVATRVLARTTNLIDTKTRLGIKLYFTAFIPIGLCFSMSLILSNMVYLYLSMSFIQMLKALGPVATLLACWSMGLRNPPPSMRVFVVVSVIVGGVMLASLGEMSFVFMGFLIQLAAVAVEAYKNALQQSLLSGKSNMSSLTLLYYFAPICAVTNTFFIIFFERDAINDWQQQPSMDDEGLSLNPAIFLLNGILTFALNIASVNVIKKTSSVVLTLAGIPKAVMLMGLDMILYQCPLTMLQAIGFTIAGVGTYQYSQLKESSAQRATQTEKYSPGQAEKLLSKFRDLDEEAMMDELSLEYNEKRPSFFH</sequence>
<comment type="function">
    <text evidence="1">Involved in the import of GDP-mannose from the cytoplasm into the Golgi lumen.</text>
</comment>
<evidence type="ECO:0000256" key="1">
    <source>
        <dbReference type="ARBA" id="ARBA00003420"/>
    </source>
</evidence>
<keyword evidence="7 8" id="KW-0472">Membrane</keyword>
<dbReference type="EMBL" id="PDLM01000005">
    <property type="protein sequence ID" value="RDW77212.1"/>
    <property type="molecule type" value="Genomic_DNA"/>
</dbReference>
<protein>
    <recommendedName>
        <fullName evidence="9">Sugar phosphate transporter domain-containing protein</fullName>
    </recommendedName>
</protein>
<feature type="transmembrane region" description="Helical" evidence="8">
    <location>
        <begin position="12"/>
        <end position="34"/>
    </location>
</feature>
<feature type="transmembrane region" description="Helical" evidence="8">
    <location>
        <begin position="40"/>
        <end position="60"/>
    </location>
</feature>
<evidence type="ECO:0000256" key="2">
    <source>
        <dbReference type="ARBA" id="ARBA00004477"/>
    </source>
</evidence>
<dbReference type="PANTHER" id="PTHR11132">
    <property type="entry name" value="SOLUTE CARRIER FAMILY 35"/>
    <property type="match status" value="1"/>
</dbReference>
<dbReference type="InterPro" id="IPR050186">
    <property type="entry name" value="TPT_transporter"/>
</dbReference>
<dbReference type="GO" id="GO:0005789">
    <property type="term" value="C:endoplasmic reticulum membrane"/>
    <property type="evidence" value="ECO:0007669"/>
    <property type="project" value="UniProtKB-SubCell"/>
</dbReference>
<dbReference type="Pfam" id="PF03151">
    <property type="entry name" value="TPT"/>
    <property type="match status" value="1"/>
</dbReference>